<name>A0A326RP86_9BACT</name>
<dbReference type="PANTHER" id="PTHR43300">
    <property type="entry name" value="ACETYLTRANSFERASE"/>
    <property type="match status" value="1"/>
</dbReference>
<reference evidence="2 3" key="1">
    <citation type="submission" date="2018-06" db="EMBL/GenBank/DDBJ databases">
        <title>Genomic Encyclopedia of Archaeal and Bacterial Type Strains, Phase II (KMG-II): from individual species to whole genera.</title>
        <authorList>
            <person name="Goeker M."/>
        </authorList>
    </citation>
    <scope>NUCLEOTIDE SEQUENCE [LARGE SCALE GENOMIC DNA]</scope>
    <source>
        <strain evidence="2 3">T4</strain>
    </source>
</reference>
<dbReference type="GO" id="GO:0016740">
    <property type="term" value="F:transferase activity"/>
    <property type="evidence" value="ECO:0007669"/>
    <property type="project" value="UniProtKB-KW"/>
</dbReference>
<evidence type="ECO:0000313" key="3">
    <source>
        <dbReference type="Proteomes" id="UP000248917"/>
    </source>
</evidence>
<accession>A0A326RP86</accession>
<dbReference type="Pfam" id="PF14602">
    <property type="entry name" value="Hexapep_2"/>
    <property type="match status" value="1"/>
</dbReference>
<dbReference type="AlphaFoldDB" id="A0A326RP86"/>
<dbReference type="SUPFAM" id="SSF51161">
    <property type="entry name" value="Trimeric LpxA-like enzymes"/>
    <property type="match status" value="1"/>
</dbReference>
<dbReference type="PANTHER" id="PTHR43300:SF4">
    <property type="entry name" value="ACYL-[ACYL-CARRIER-PROTEIN]--UDP-N-ACETYLGLUCOSAMINE O-ACYLTRANSFERASE"/>
    <property type="match status" value="1"/>
</dbReference>
<evidence type="ECO:0000256" key="1">
    <source>
        <dbReference type="ARBA" id="ARBA00007274"/>
    </source>
</evidence>
<gene>
    <name evidence="2" type="ORF">CLV31_11563</name>
</gene>
<dbReference type="Gene3D" id="2.160.10.10">
    <property type="entry name" value="Hexapeptide repeat proteins"/>
    <property type="match status" value="1"/>
</dbReference>
<dbReference type="InterPro" id="IPR001451">
    <property type="entry name" value="Hexapep"/>
</dbReference>
<dbReference type="OrthoDB" id="9801697at2"/>
<protein>
    <submittedName>
        <fullName evidence="2">UDP-2-acetamido-3-amino-2,3-dideoxy-glucuronate N-acetyltransferase</fullName>
    </submittedName>
</protein>
<dbReference type="Gene3D" id="2.20.70.110">
    <property type="match status" value="1"/>
</dbReference>
<sequence length="196" mass="21169">MSSDQKEFYAHETAVIDEGCEIGKGTKIWHFSHIMAKCKIGENCNIGQNVVISPEVVLGKNVKVQNNVSIYTGVTCDDDVFLGPSMVFTNVINPRSAVNRRGQYSKTHVGKGASIGANATIVCGHDIGEFAFIGAGAVVTKTIPAYALVVGNPSRQIGWMSEYGHKLVFDKEGKAICPESGEVYYLKEGRVLKSNP</sequence>
<dbReference type="InterPro" id="IPR050179">
    <property type="entry name" value="Trans_hexapeptide_repeat"/>
</dbReference>
<dbReference type="Pfam" id="PF00132">
    <property type="entry name" value="Hexapep"/>
    <property type="match status" value="1"/>
</dbReference>
<proteinExistence type="inferred from homology"/>
<dbReference type="Proteomes" id="UP000248917">
    <property type="component" value="Unassembled WGS sequence"/>
</dbReference>
<comment type="caution">
    <text evidence="2">The sequence shown here is derived from an EMBL/GenBank/DDBJ whole genome shotgun (WGS) entry which is preliminary data.</text>
</comment>
<dbReference type="InterPro" id="IPR011004">
    <property type="entry name" value="Trimer_LpxA-like_sf"/>
</dbReference>
<organism evidence="2 3">
    <name type="scientific">Algoriphagus aquaeductus</name>
    <dbReference type="NCBI Taxonomy" id="475299"/>
    <lineage>
        <taxon>Bacteria</taxon>
        <taxon>Pseudomonadati</taxon>
        <taxon>Bacteroidota</taxon>
        <taxon>Cytophagia</taxon>
        <taxon>Cytophagales</taxon>
        <taxon>Cyclobacteriaceae</taxon>
        <taxon>Algoriphagus</taxon>
    </lineage>
</organism>
<comment type="similarity">
    <text evidence="1">Belongs to the transferase hexapeptide repeat family.</text>
</comment>
<dbReference type="EMBL" id="QKTX01000015">
    <property type="protein sequence ID" value="PZV79103.1"/>
    <property type="molecule type" value="Genomic_DNA"/>
</dbReference>
<evidence type="ECO:0000313" key="2">
    <source>
        <dbReference type="EMBL" id="PZV79103.1"/>
    </source>
</evidence>
<keyword evidence="2" id="KW-0808">Transferase</keyword>
<dbReference type="RefSeq" id="WP_111394369.1">
    <property type="nucleotide sequence ID" value="NZ_QKTX01000015.1"/>
</dbReference>
<keyword evidence="3" id="KW-1185">Reference proteome</keyword>
<dbReference type="CDD" id="cd03358">
    <property type="entry name" value="LbH_WxcM_N_like"/>
    <property type="match status" value="1"/>
</dbReference>